<accession>A0A291MUL7</accession>
<organism evidence="2 3">
    <name type="scientific">Sphingobium yanoikuyae</name>
    <name type="common">Sphingomonas yanoikuyae</name>
    <dbReference type="NCBI Taxonomy" id="13690"/>
    <lineage>
        <taxon>Bacteria</taxon>
        <taxon>Pseudomonadati</taxon>
        <taxon>Pseudomonadota</taxon>
        <taxon>Alphaproteobacteria</taxon>
        <taxon>Sphingomonadales</taxon>
        <taxon>Sphingomonadaceae</taxon>
        <taxon>Sphingobium</taxon>
    </lineage>
</organism>
<name>A0A291MUL7_SPHYA</name>
<proteinExistence type="predicted"/>
<dbReference type="KEGG" id="sya:A6768_01500"/>
<evidence type="ECO:0000313" key="2">
    <source>
        <dbReference type="EMBL" id="ATI78797.1"/>
    </source>
</evidence>
<reference evidence="2 3" key="1">
    <citation type="submission" date="2017-10" db="EMBL/GenBank/DDBJ databases">
        <title>Sphingobium yanoikuyae S72.</title>
        <authorList>
            <person name="Sanchez E."/>
            <person name="Bustos P."/>
            <person name="Mendoza P."/>
            <person name="Guo X."/>
            <person name="Mendoza A."/>
        </authorList>
    </citation>
    <scope>NUCLEOTIDE SEQUENCE [LARGE SCALE GENOMIC DNA]</scope>
    <source>
        <strain evidence="2 3">S72</strain>
    </source>
</reference>
<dbReference type="Gene3D" id="3.30.2310.20">
    <property type="entry name" value="RelE-like"/>
    <property type="match status" value="1"/>
</dbReference>
<dbReference type="Proteomes" id="UP000219422">
    <property type="component" value="Chromosome"/>
</dbReference>
<protein>
    <submittedName>
        <fullName evidence="2">Plasmid stabilization protein ParE</fullName>
    </submittedName>
</protein>
<evidence type="ECO:0000256" key="1">
    <source>
        <dbReference type="ARBA" id="ARBA00022649"/>
    </source>
</evidence>
<dbReference type="Pfam" id="PF05016">
    <property type="entry name" value="ParE_toxin"/>
    <property type="match status" value="1"/>
</dbReference>
<sequence length="102" mass="11874">MARYRLTRAASDDIAAIFIDGIERFGLVQADLYHAGLAAAFDLIAEYPFAVRLREEIMPPVRVRHYRAHLILYDLVEDSRPLILRVRHGREDWQAREEGPDR</sequence>
<dbReference type="EMBL" id="CP023741">
    <property type="protein sequence ID" value="ATI78797.1"/>
    <property type="molecule type" value="Genomic_DNA"/>
</dbReference>
<evidence type="ECO:0000313" key="3">
    <source>
        <dbReference type="Proteomes" id="UP000219422"/>
    </source>
</evidence>
<dbReference type="InterPro" id="IPR035093">
    <property type="entry name" value="RelE/ParE_toxin_dom_sf"/>
</dbReference>
<keyword evidence="1" id="KW-1277">Toxin-antitoxin system</keyword>
<dbReference type="GeneID" id="57775503"/>
<dbReference type="RefSeq" id="WP_097382351.1">
    <property type="nucleotide sequence ID" value="NZ_CP023741.1"/>
</dbReference>
<gene>
    <name evidence="2" type="ORF">A6768_01500</name>
</gene>
<dbReference type="AlphaFoldDB" id="A0A291MUL7"/>
<dbReference type="InterPro" id="IPR007712">
    <property type="entry name" value="RelE/ParE_toxin"/>
</dbReference>